<organism evidence="2 3">
    <name type="scientific">Pyricularia oryzae</name>
    <name type="common">Rice blast fungus</name>
    <name type="synonym">Magnaporthe oryzae</name>
    <dbReference type="NCBI Taxonomy" id="318829"/>
    <lineage>
        <taxon>Eukaryota</taxon>
        <taxon>Fungi</taxon>
        <taxon>Dikarya</taxon>
        <taxon>Ascomycota</taxon>
        <taxon>Pezizomycotina</taxon>
        <taxon>Sordariomycetes</taxon>
        <taxon>Sordariomycetidae</taxon>
        <taxon>Magnaporthales</taxon>
        <taxon>Pyriculariaceae</taxon>
        <taxon>Pyricularia</taxon>
    </lineage>
</organism>
<accession>A0A4P7N7S4</accession>
<protein>
    <submittedName>
        <fullName evidence="2">Uncharacterized protein</fullName>
    </submittedName>
</protein>
<gene>
    <name evidence="2" type="ORF">PoMZ_02205</name>
</gene>
<dbReference type="AlphaFoldDB" id="A0A4P7N7S4"/>
<evidence type="ECO:0000256" key="1">
    <source>
        <dbReference type="SAM" id="Phobius"/>
    </source>
</evidence>
<keyword evidence="1" id="KW-1133">Transmembrane helix</keyword>
<proteinExistence type="predicted"/>
<dbReference type="EMBL" id="CP034205">
    <property type="protein sequence ID" value="QBZ57281.1"/>
    <property type="molecule type" value="Genomic_DNA"/>
</dbReference>
<dbReference type="Proteomes" id="UP000294847">
    <property type="component" value="Chromosome 2"/>
</dbReference>
<sequence>MYLAPTRFWGQSFTHPRLVLTSFAFLRVVMVARGCVLWRNQLRQVKVGGAKKSRRHSPKSEIKTSS</sequence>
<keyword evidence="1" id="KW-0472">Membrane</keyword>
<reference evidence="2 3" key="1">
    <citation type="journal article" date="2019" name="Mol. Biol. Evol.">
        <title>Blast fungal genomes show frequent chromosomal changes, gene gains and losses, and effector gene turnover.</title>
        <authorList>
            <person name="Gomez Luciano L.B."/>
            <person name="Jason Tsai I."/>
            <person name="Chuma I."/>
            <person name="Tosa Y."/>
            <person name="Chen Y.H."/>
            <person name="Li J.Y."/>
            <person name="Li M.Y."/>
            <person name="Jade Lu M.Y."/>
            <person name="Nakayashiki H."/>
            <person name="Li W.H."/>
        </authorList>
    </citation>
    <scope>NUCLEOTIDE SEQUENCE [LARGE SCALE GENOMIC DNA]</scope>
    <source>
        <strain evidence="2">MZ5-1-6</strain>
    </source>
</reference>
<keyword evidence="1" id="KW-0812">Transmembrane</keyword>
<feature type="transmembrane region" description="Helical" evidence="1">
    <location>
        <begin position="20"/>
        <end position="38"/>
    </location>
</feature>
<evidence type="ECO:0000313" key="3">
    <source>
        <dbReference type="Proteomes" id="UP000294847"/>
    </source>
</evidence>
<name>A0A4P7N7S4_PYROR</name>
<evidence type="ECO:0000313" key="2">
    <source>
        <dbReference type="EMBL" id="QBZ57281.1"/>
    </source>
</evidence>